<dbReference type="SUPFAM" id="SSF56112">
    <property type="entry name" value="Protein kinase-like (PK-like)"/>
    <property type="match status" value="3"/>
</dbReference>
<evidence type="ECO:0000259" key="1">
    <source>
        <dbReference type="PROSITE" id="PS50011"/>
    </source>
</evidence>
<keyword evidence="2" id="KW-0418">Kinase</keyword>
<dbReference type="Pfam" id="PF00069">
    <property type="entry name" value="Pkinase"/>
    <property type="match status" value="2"/>
</dbReference>
<proteinExistence type="predicted"/>
<evidence type="ECO:0000313" key="3">
    <source>
        <dbReference type="Proteomes" id="UP000383932"/>
    </source>
</evidence>
<dbReference type="GO" id="GO:0004674">
    <property type="term" value="F:protein serine/threonine kinase activity"/>
    <property type="evidence" value="ECO:0007669"/>
    <property type="project" value="TreeGrafter"/>
</dbReference>
<dbReference type="GO" id="GO:0005524">
    <property type="term" value="F:ATP binding"/>
    <property type="evidence" value="ECO:0007669"/>
    <property type="project" value="UniProtKB-KW"/>
</dbReference>
<dbReference type="Pfam" id="PF07714">
    <property type="entry name" value="PK_Tyr_Ser-Thr"/>
    <property type="match status" value="1"/>
</dbReference>
<protein>
    <submittedName>
        <fullName evidence="2">Serine/threonine-protein kinase mos</fullName>
    </submittedName>
</protein>
<feature type="domain" description="Protein kinase" evidence="1">
    <location>
        <begin position="453"/>
        <end position="770"/>
    </location>
</feature>
<dbReference type="Gene3D" id="1.10.510.10">
    <property type="entry name" value="Transferase(Phosphotransferase) domain 1"/>
    <property type="match status" value="3"/>
</dbReference>
<dbReference type="EMBL" id="SSOP01000132">
    <property type="protein sequence ID" value="KAB5590968.1"/>
    <property type="molecule type" value="Genomic_DNA"/>
</dbReference>
<dbReference type="PANTHER" id="PTHR44329:SF214">
    <property type="entry name" value="PROTEIN KINASE DOMAIN-CONTAINING PROTEIN"/>
    <property type="match status" value="1"/>
</dbReference>
<reference evidence="2 3" key="1">
    <citation type="journal article" date="2019" name="Fungal Biol. Biotechnol.">
        <title>Draft genome sequence of fastidious pathogen Ceratobasidium theobromae, which causes vascular-streak dieback in Theobroma cacao.</title>
        <authorList>
            <person name="Ali S.S."/>
            <person name="Asman A."/>
            <person name="Shao J."/>
            <person name="Firmansyah A.P."/>
            <person name="Susilo A.W."/>
            <person name="Rosmana A."/>
            <person name="McMahon P."/>
            <person name="Junaid M."/>
            <person name="Guest D."/>
            <person name="Kheng T.Y."/>
            <person name="Meinhardt L.W."/>
            <person name="Bailey B.A."/>
        </authorList>
    </citation>
    <scope>NUCLEOTIDE SEQUENCE [LARGE SCALE GENOMIC DNA]</scope>
    <source>
        <strain evidence="2 3">CT2</strain>
    </source>
</reference>
<feature type="domain" description="Protein kinase" evidence="1">
    <location>
        <begin position="1"/>
        <end position="156"/>
    </location>
</feature>
<sequence length="770" mass="86304">MHELKPNPVVHGDIKSHNILVTEDERAMICDFGRSRLPHDQPRGETRSSPFGATLRYMSPELFISAAVKPTPASDMWAYGCVALEILCRIQPYHEIVNDYEVIESIRGGRAPSDRPRGARARLVSDSLWEVLTTCWREQNWRPTSRNFLEQLMSMLESGEVKTSPAPLDTFPVGIDEPLTLWPDDIIDLSGMVVIERGGALWSSQQSSIWKGALAKSEQPGSDNSRKLKIVVVKVPRVNVDTDSTSRPSAPLANAYSLICDILEGLEYMHNYPVPIPQGDLTPDNILIGANGIAKIQLFSFGRIIAAISSITSTTASIGPILPFRWMSPELLRSNKPTAQSDMWTILTGLRPYAGHLRDDFAAMDSVGGLPPGNLAHIDYADELGERDAVRRDSSWITNGIWDAIRKCWDLNPPSRPSATLFLRTLKSIEGKPFGWMPANIMDLAGKVTRVDPSEYQVTGPGRTGMARYRTVWKQWDSERGIFRDHVVDMCSCKTTYSPNWYSRIVQVTTKQQWRDPYSTEYVDPQPYIASNRHEINITAQLDHPNICKLLGVDPSDGKIPHLIFEFCSDMTLKNYLDQRRGARNEHLSIWPWSQVKDIASALEYIHDHPNGIIAHGDLSTLNIYLTDEGRAKLTNFTCAFQYTPRHQYRGKVLLSSIVSTRYGTSVWRSPEYYKNQNEHVVPIPTTASDIWSFGCIIANIFTSDPPFASVNIAGSLHLIGTHGVSAYSLEQWSKMDDQVSVIVGLMLETNPSARPSASNTLKQIMEISY</sequence>
<dbReference type="InterPro" id="IPR008271">
    <property type="entry name" value="Ser/Thr_kinase_AS"/>
</dbReference>
<dbReference type="PROSITE" id="PS00108">
    <property type="entry name" value="PROTEIN_KINASE_ST"/>
    <property type="match status" value="1"/>
</dbReference>
<dbReference type="AlphaFoldDB" id="A0A5N5QHL0"/>
<dbReference type="PROSITE" id="PS50011">
    <property type="entry name" value="PROTEIN_KINASE_DOM"/>
    <property type="match status" value="3"/>
</dbReference>
<feature type="domain" description="Protein kinase" evidence="1">
    <location>
        <begin position="150"/>
        <end position="435"/>
    </location>
</feature>
<dbReference type="InterPro" id="IPR000719">
    <property type="entry name" value="Prot_kinase_dom"/>
</dbReference>
<dbReference type="Proteomes" id="UP000383932">
    <property type="component" value="Unassembled WGS sequence"/>
</dbReference>
<accession>A0A5N5QHL0</accession>
<dbReference type="PANTHER" id="PTHR44329">
    <property type="entry name" value="SERINE/THREONINE-PROTEIN KINASE TNNI3K-RELATED"/>
    <property type="match status" value="1"/>
</dbReference>
<dbReference type="InterPro" id="IPR001245">
    <property type="entry name" value="Ser-Thr/Tyr_kinase_cat_dom"/>
</dbReference>
<organism evidence="2 3">
    <name type="scientific">Ceratobasidium theobromae</name>
    <dbReference type="NCBI Taxonomy" id="1582974"/>
    <lineage>
        <taxon>Eukaryota</taxon>
        <taxon>Fungi</taxon>
        <taxon>Dikarya</taxon>
        <taxon>Basidiomycota</taxon>
        <taxon>Agaricomycotina</taxon>
        <taxon>Agaricomycetes</taxon>
        <taxon>Cantharellales</taxon>
        <taxon>Ceratobasidiaceae</taxon>
        <taxon>Ceratobasidium</taxon>
    </lineage>
</organism>
<dbReference type="SMART" id="SM00220">
    <property type="entry name" value="S_TKc"/>
    <property type="match status" value="1"/>
</dbReference>
<gene>
    <name evidence="2" type="ORF">CTheo_5584</name>
</gene>
<keyword evidence="3" id="KW-1185">Reference proteome</keyword>
<name>A0A5N5QHL0_9AGAM</name>
<comment type="caution">
    <text evidence="2">The sequence shown here is derived from an EMBL/GenBank/DDBJ whole genome shotgun (WGS) entry which is preliminary data.</text>
</comment>
<dbReference type="OrthoDB" id="346907at2759"/>
<dbReference type="InterPro" id="IPR011009">
    <property type="entry name" value="Kinase-like_dom_sf"/>
</dbReference>
<dbReference type="InterPro" id="IPR051681">
    <property type="entry name" value="Ser/Thr_Kinases-Pseudokinases"/>
</dbReference>
<evidence type="ECO:0000313" key="2">
    <source>
        <dbReference type="EMBL" id="KAB5590968.1"/>
    </source>
</evidence>
<keyword evidence="2" id="KW-0808">Transferase</keyword>